<dbReference type="STRING" id="1399968.CI15_33135"/>
<reference evidence="5 6" key="1">
    <citation type="journal article" date="2015" name="Int. J. Syst. Evol. Microbiol.">
        <title>Burkholderia monticola sp. nov., isolated from mountain soil.</title>
        <authorList>
            <person name="Baek I."/>
            <person name="Seo B."/>
            <person name="Lee I."/>
            <person name="Yi H."/>
            <person name="Chun J."/>
        </authorList>
    </citation>
    <scope>NUCLEOTIDE SEQUENCE [LARGE SCALE GENOMIC DNA]</scope>
    <source>
        <strain evidence="5 6">JC2948</strain>
    </source>
</reference>
<dbReference type="InterPro" id="IPR036390">
    <property type="entry name" value="WH_DNA-bd_sf"/>
</dbReference>
<dbReference type="PRINTS" id="PR00598">
    <property type="entry name" value="HTHMARR"/>
</dbReference>
<evidence type="ECO:0000256" key="2">
    <source>
        <dbReference type="ARBA" id="ARBA00023125"/>
    </source>
</evidence>
<sequence>MTKPAPASIDMVFSSTQVSGGPGDMGSHPVFDERKRTVPWMTTTLHRLYDAEIQKMLGTEGISVAHWYYLSALAHSGMLNQMELSRRIGIASTTAVPALDSLEQRGLVKRTRDPKDRRKYDVTLTDDGRDLVDDLQPAVIKVIAASLEGVGQHEMRAIWRILHRIEQNLIVMANDDTVD</sequence>
<dbReference type="GO" id="GO:0003677">
    <property type="term" value="F:DNA binding"/>
    <property type="evidence" value="ECO:0007669"/>
    <property type="project" value="UniProtKB-KW"/>
</dbReference>
<evidence type="ECO:0000313" key="6">
    <source>
        <dbReference type="Proteomes" id="UP000075613"/>
    </source>
</evidence>
<organism evidence="5 6">
    <name type="scientific">Paraburkholderia monticola</name>
    <dbReference type="NCBI Taxonomy" id="1399968"/>
    <lineage>
        <taxon>Bacteria</taxon>
        <taxon>Pseudomonadati</taxon>
        <taxon>Pseudomonadota</taxon>
        <taxon>Betaproteobacteria</taxon>
        <taxon>Burkholderiales</taxon>
        <taxon>Burkholderiaceae</taxon>
        <taxon>Paraburkholderia</taxon>
    </lineage>
</organism>
<evidence type="ECO:0000313" key="5">
    <source>
        <dbReference type="EMBL" id="KXU82389.1"/>
    </source>
</evidence>
<dbReference type="EMBL" id="LRBG01000039">
    <property type="protein sequence ID" value="KXU82389.1"/>
    <property type="molecule type" value="Genomic_DNA"/>
</dbReference>
<dbReference type="PROSITE" id="PS50995">
    <property type="entry name" value="HTH_MARR_2"/>
    <property type="match status" value="1"/>
</dbReference>
<feature type="domain" description="HTH marR-type" evidence="4">
    <location>
        <begin position="38"/>
        <end position="167"/>
    </location>
</feature>
<protein>
    <submittedName>
        <fullName evidence="5">Transcriptional regulator</fullName>
    </submittedName>
</protein>
<gene>
    <name evidence="5" type="ORF">CI15_33135</name>
</gene>
<accession>A0A149PBI2</accession>
<evidence type="ECO:0000256" key="3">
    <source>
        <dbReference type="ARBA" id="ARBA00023163"/>
    </source>
</evidence>
<dbReference type="SUPFAM" id="SSF46785">
    <property type="entry name" value="Winged helix' DNA-binding domain"/>
    <property type="match status" value="1"/>
</dbReference>
<keyword evidence="6" id="KW-1185">Reference proteome</keyword>
<evidence type="ECO:0000256" key="1">
    <source>
        <dbReference type="ARBA" id="ARBA00023015"/>
    </source>
</evidence>
<dbReference type="PANTHER" id="PTHR42756">
    <property type="entry name" value="TRANSCRIPTIONAL REGULATOR, MARR"/>
    <property type="match status" value="1"/>
</dbReference>
<keyword evidence="3" id="KW-0804">Transcription</keyword>
<keyword evidence="2" id="KW-0238">DNA-binding</keyword>
<dbReference type="RefSeq" id="WP_062137353.1">
    <property type="nucleotide sequence ID" value="NZ_LRBG01000039.1"/>
</dbReference>
<dbReference type="InterPro" id="IPR000835">
    <property type="entry name" value="HTH_MarR-typ"/>
</dbReference>
<evidence type="ECO:0000259" key="4">
    <source>
        <dbReference type="PROSITE" id="PS50995"/>
    </source>
</evidence>
<proteinExistence type="predicted"/>
<comment type="caution">
    <text evidence="5">The sequence shown here is derived from an EMBL/GenBank/DDBJ whole genome shotgun (WGS) entry which is preliminary data.</text>
</comment>
<keyword evidence="1" id="KW-0805">Transcription regulation</keyword>
<dbReference type="AlphaFoldDB" id="A0A149PBI2"/>
<dbReference type="PANTHER" id="PTHR42756:SF1">
    <property type="entry name" value="TRANSCRIPTIONAL REPRESSOR OF EMRAB OPERON"/>
    <property type="match status" value="1"/>
</dbReference>
<dbReference type="Pfam" id="PF12802">
    <property type="entry name" value="MarR_2"/>
    <property type="match status" value="1"/>
</dbReference>
<dbReference type="InterPro" id="IPR036388">
    <property type="entry name" value="WH-like_DNA-bd_sf"/>
</dbReference>
<dbReference type="CDD" id="cd00090">
    <property type="entry name" value="HTH_ARSR"/>
    <property type="match status" value="1"/>
</dbReference>
<dbReference type="Gene3D" id="1.10.10.10">
    <property type="entry name" value="Winged helix-like DNA-binding domain superfamily/Winged helix DNA-binding domain"/>
    <property type="match status" value="1"/>
</dbReference>
<dbReference type="Proteomes" id="UP000075613">
    <property type="component" value="Unassembled WGS sequence"/>
</dbReference>
<name>A0A149PBI2_9BURK</name>
<dbReference type="InterPro" id="IPR011991">
    <property type="entry name" value="ArsR-like_HTH"/>
</dbReference>
<dbReference type="GO" id="GO:0003700">
    <property type="term" value="F:DNA-binding transcription factor activity"/>
    <property type="evidence" value="ECO:0007669"/>
    <property type="project" value="InterPro"/>
</dbReference>
<dbReference type="SMART" id="SM00347">
    <property type="entry name" value="HTH_MARR"/>
    <property type="match status" value="1"/>
</dbReference>